<dbReference type="InterPro" id="IPR009057">
    <property type="entry name" value="Homeodomain-like_sf"/>
</dbReference>
<dbReference type="AlphaFoldDB" id="A0A819Z5L7"/>
<gene>
    <name evidence="3" type="ORF">JBS370_LOCUS34815</name>
    <name evidence="2" type="ORF">ZHD862_LOCUS23531</name>
</gene>
<feature type="domain" description="Transposase Tc1-like" evidence="1">
    <location>
        <begin position="49"/>
        <end position="118"/>
    </location>
</feature>
<protein>
    <recommendedName>
        <fullName evidence="1">Transposase Tc1-like domain-containing protein</fullName>
    </recommendedName>
</protein>
<dbReference type="Pfam" id="PF01498">
    <property type="entry name" value="HTH_Tnp_Tc3_2"/>
    <property type="match status" value="1"/>
</dbReference>
<dbReference type="SUPFAM" id="SSF46689">
    <property type="entry name" value="Homeodomain-like"/>
    <property type="match status" value="1"/>
</dbReference>
<accession>A0A819Z5L7</accession>
<dbReference type="InterPro" id="IPR002492">
    <property type="entry name" value="Transposase_Tc1-like"/>
</dbReference>
<dbReference type="EMBL" id="CAJOBD010011398">
    <property type="protein sequence ID" value="CAF4167084.1"/>
    <property type="molecule type" value="Genomic_DNA"/>
</dbReference>
<dbReference type="EMBL" id="CAJNOT010001537">
    <property type="protein sequence ID" value="CAF1214263.1"/>
    <property type="molecule type" value="Genomic_DNA"/>
</dbReference>
<dbReference type="Gene3D" id="3.30.420.10">
    <property type="entry name" value="Ribonuclease H-like superfamily/Ribonuclease H"/>
    <property type="match status" value="1"/>
</dbReference>
<dbReference type="GO" id="GO:0006313">
    <property type="term" value="P:DNA transposition"/>
    <property type="evidence" value="ECO:0007669"/>
    <property type="project" value="InterPro"/>
</dbReference>
<proteinExistence type="predicted"/>
<name>A0A819Z5L7_9BILA</name>
<comment type="caution">
    <text evidence="3">The sequence shown here is derived from an EMBL/GenBank/DDBJ whole genome shotgun (WGS) entry which is preliminary data.</text>
</comment>
<evidence type="ECO:0000313" key="3">
    <source>
        <dbReference type="EMBL" id="CAF4167084.1"/>
    </source>
</evidence>
<reference evidence="3" key="1">
    <citation type="submission" date="2021-02" db="EMBL/GenBank/DDBJ databases">
        <authorList>
            <person name="Nowell W R."/>
        </authorList>
    </citation>
    <scope>NUCLEOTIDE SEQUENCE</scope>
</reference>
<sequence length="219" mass="25823">MSNADISQYLRISETTVRYWLERYETTGDIEIIQKSGRKRSTTEKQDDIIQSMVAQHPTESARQIAFRLSKKGIKISETTLRRRFKEAGLQSMKPTSKPLLTGDHIKKRLQWAIQHQDIDWNQVIFTDESSFHMKQVIRHVWKKRGEEYYVSTVKHPVKVHVWGCFSKHGFGKLSREEDSMKQLQHELKINSPHTIIDWRNFCRDICAIYFVNNSTGEK</sequence>
<dbReference type="PANTHER" id="PTHR46068:SF1">
    <property type="entry name" value="TRANSPOSASE IS30-LIKE HTH DOMAIN-CONTAINING PROTEIN"/>
    <property type="match status" value="1"/>
</dbReference>
<dbReference type="GO" id="GO:0015074">
    <property type="term" value="P:DNA integration"/>
    <property type="evidence" value="ECO:0007669"/>
    <property type="project" value="InterPro"/>
</dbReference>
<evidence type="ECO:0000259" key="1">
    <source>
        <dbReference type="Pfam" id="PF01498"/>
    </source>
</evidence>
<dbReference type="InterPro" id="IPR036397">
    <property type="entry name" value="RNaseH_sf"/>
</dbReference>
<evidence type="ECO:0000313" key="2">
    <source>
        <dbReference type="EMBL" id="CAF1214263.1"/>
    </source>
</evidence>
<dbReference type="PANTHER" id="PTHR46068">
    <property type="entry name" value="PROTEIN CBG27172"/>
    <property type="match status" value="1"/>
</dbReference>
<evidence type="ECO:0000313" key="4">
    <source>
        <dbReference type="Proteomes" id="UP000663836"/>
    </source>
</evidence>
<dbReference type="GO" id="GO:0003677">
    <property type="term" value="F:DNA binding"/>
    <property type="evidence" value="ECO:0007669"/>
    <property type="project" value="InterPro"/>
</dbReference>
<organism evidence="3 4">
    <name type="scientific">Rotaria sordida</name>
    <dbReference type="NCBI Taxonomy" id="392033"/>
    <lineage>
        <taxon>Eukaryota</taxon>
        <taxon>Metazoa</taxon>
        <taxon>Spiralia</taxon>
        <taxon>Gnathifera</taxon>
        <taxon>Rotifera</taxon>
        <taxon>Eurotatoria</taxon>
        <taxon>Bdelloidea</taxon>
        <taxon>Philodinida</taxon>
        <taxon>Philodinidae</taxon>
        <taxon>Rotaria</taxon>
    </lineage>
</organism>
<dbReference type="Proteomes" id="UP000663864">
    <property type="component" value="Unassembled WGS sequence"/>
</dbReference>
<dbReference type="Proteomes" id="UP000663836">
    <property type="component" value="Unassembled WGS sequence"/>
</dbReference>